<dbReference type="AlphaFoldDB" id="A0A8S1V5A7"/>
<reference evidence="2" key="1">
    <citation type="submission" date="2021-01" db="EMBL/GenBank/DDBJ databases">
        <authorList>
            <consortium name="Genoscope - CEA"/>
            <person name="William W."/>
        </authorList>
    </citation>
    <scope>NUCLEOTIDE SEQUENCE</scope>
</reference>
<feature type="coiled-coil region" evidence="1">
    <location>
        <begin position="99"/>
        <end position="343"/>
    </location>
</feature>
<feature type="coiled-coil region" evidence="1">
    <location>
        <begin position="510"/>
        <end position="592"/>
    </location>
</feature>
<evidence type="ECO:0000313" key="3">
    <source>
        <dbReference type="Proteomes" id="UP000683925"/>
    </source>
</evidence>
<keyword evidence="1" id="KW-0175">Coiled coil</keyword>
<comment type="caution">
    <text evidence="2">The sequence shown here is derived from an EMBL/GenBank/DDBJ whole genome shotgun (WGS) entry which is preliminary data.</text>
</comment>
<keyword evidence="3" id="KW-1185">Reference proteome</keyword>
<protein>
    <submittedName>
        <fullName evidence="2">Uncharacterized protein</fullName>
    </submittedName>
</protein>
<feature type="coiled-coil region" evidence="1">
    <location>
        <begin position="368"/>
        <end position="478"/>
    </location>
</feature>
<dbReference type="OrthoDB" id="4833301at2759"/>
<dbReference type="EMBL" id="CAJJDP010000058">
    <property type="protein sequence ID" value="CAD8172091.1"/>
    <property type="molecule type" value="Genomic_DNA"/>
</dbReference>
<sequence>MLNKNGTYTKSKFSSTMSIQSGDNRVRYSQAPEELGKRAKLPLDITVFVMAVEVERLQRENAQLKSELQLNSDSNLDRVQYESQIRDLMEKIRVQSNSQSNLLVDIEKLQRKVQDQEDQLRRQQQSQKEFDPNLRTKLTQAELQLAAFQKQLNQQVNLFGGQSADQIMRELEELRRKKSQFEDFSRQINGRNVNELLRELDDLRRKQTSFEDTSVLRQQLLQSQNRVKQLEQKLSEMDQYITQIESDLNRFESENQRLTIGMSQKIQSENNEAILLRNEIAKLNNEITKLWSDNETLVLEIDSLQTKLRSFSEEELRRLRNEISRLQEQNNHLQSQNLSYMSEISRLNMTMEQNQYAISDANKQKYIFEEYKEKIRQFELKFQELQMQNERLRQQDHKVAVLTTEIERLNNLIKQLNTDADDWKQKYQRIELALMDYRQIEKTNRDAVTKNELLLDEIERLKKILEQKQYEMDQIIKRNDLIESQISTYQVNASASVSRIQEYESTQRETSTILQDNERLKRQLQQYSQQISTLQTQVQEQSTKNQQLITQQQQSYLVNNNSAEIDKLKRQIHEYENKIAMLSLELSRIRNTKQNSNSFDKSDKVMELLSIIVIMSAELDNLRGITYEKSTVQSQRLQDNTSQSVRSQSINNQQANYSYSNWKQK</sequence>
<organism evidence="2 3">
    <name type="scientific">Paramecium octaurelia</name>
    <dbReference type="NCBI Taxonomy" id="43137"/>
    <lineage>
        <taxon>Eukaryota</taxon>
        <taxon>Sar</taxon>
        <taxon>Alveolata</taxon>
        <taxon>Ciliophora</taxon>
        <taxon>Intramacronucleata</taxon>
        <taxon>Oligohymenophorea</taxon>
        <taxon>Peniculida</taxon>
        <taxon>Parameciidae</taxon>
        <taxon>Paramecium</taxon>
    </lineage>
</organism>
<gene>
    <name evidence="2" type="ORF">POCTA_138.1.T0590196</name>
</gene>
<evidence type="ECO:0000313" key="2">
    <source>
        <dbReference type="EMBL" id="CAD8172091.1"/>
    </source>
</evidence>
<proteinExistence type="predicted"/>
<dbReference type="OMA" id="QSADQIM"/>
<accession>A0A8S1V5A7</accession>
<name>A0A8S1V5A7_PAROT</name>
<evidence type="ECO:0000256" key="1">
    <source>
        <dbReference type="SAM" id="Coils"/>
    </source>
</evidence>
<dbReference type="Proteomes" id="UP000683925">
    <property type="component" value="Unassembled WGS sequence"/>
</dbReference>